<gene>
    <name evidence="3" type="ORF">NCTC10742_01013</name>
</gene>
<organism evidence="3 4">
    <name type="scientific">Mycolicibacterium gilvum</name>
    <dbReference type="NCBI Taxonomy" id="1804"/>
    <lineage>
        <taxon>Bacteria</taxon>
        <taxon>Bacillati</taxon>
        <taxon>Actinomycetota</taxon>
        <taxon>Actinomycetes</taxon>
        <taxon>Mycobacteriales</taxon>
        <taxon>Mycobacteriaceae</taxon>
        <taxon>Mycolicibacterium</taxon>
    </lineage>
</organism>
<name>A0A378SIS5_9MYCO</name>
<keyword evidence="1" id="KW-0238">DNA-binding</keyword>
<proteinExistence type="predicted"/>
<accession>A0A378SIS5</accession>
<dbReference type="InterPro" id="IPR037914">
    <property type="entry name" value="SpoVT-AbrB_sf"/>
</dbReference>
<dbReference type="Pfam" id="PF04014">
    <property type="entry name" value="MazE_antitoxin"/>
    <property type="match status" value="1"/>
</dbReference>
<dbReference type="InterPro" id="IPR007159">
    <property type="entry name" value="SpoVT-AbrB_dom"/>
</dbReference>
<sequence length="88" mass="9512">MGLDWYHNPMEAVIDSGGRIVLPKQLRDALGLVPGSKVDISAYGGGLQVLPGGRTARVERDEDGRLVARAETAVTDEMMFSIIDSGRR</sequence>
<dbReference type="AlphaFoldDB" id="A0A378SIS5"/>
<dbReference type="Gene3D" id="2.10.260.10">
    <property type="match status" value="1"/>
</dbReference>
<dbReference type="GO" id="GO:0003677">
    <property type="term" value="F:DNA binding"/>
    <property type="evidence" value="ECO:0007669"/>
    <property type="project" value="UniProtKB-UniRule"/>
</dbReference>
<feature type="domain" description="SpoVT-AbrB" evidence="2">
    <location>
        <begin position="9"/>
        <end position="54"/>
    </location>
</feature>
<dbReference type="Proteomes" id="UP000254291">
    <property type="component" value="Unassembled WGS sequence"/>
</dbReference>
<dbReference type="EMBL" id="UGQM01000001">
    <property type="protein sequence ID" value="STZ41806.1"/>
    <property type="molecule type" value="Genomic_DNA"/>
</dbReference>
<evidence type="ECO:0000259" key="2">
    <source>
        <dbReference type="PROSITE" id="PS51740"/>
    </source>
</evidence>
<evidence type="ECO:0000256" key="1">
    <source>
        <dbReference type="PROSITE-ProRule" id="PRU01076"/>
    </source>
</evidence>
<reference evidence="3 4" key="1">
    <citation type="submission" date="2018-06" db="EMBL/GenBank/DDBJ databases">
        <authorList>
            <consortium name="Pathogen Informatics"/>
            <person name="Doyle S."/>
        </authorList>
    </citation>
    <scope>NUCLEOTIDE SEQUENCE [LARGE SCALE GENOMIC DNA]</scope>
    <source>
        <strain evidence="3 4">NCTC10742</strain>
    </source>
</reference>
<evidence type="ECO:0000313" key="4">
    <source>
        <dbReference type="Proteomes" id="UP000254291"/>
    </source>
</evidence>
<dbReference type="PROSITE" id="PS51740">
    <property type="entry name" value="SPOVT_ABRB"/>
    <property type="match status" value="1"/>
</dbReference>
<dbReference type="SMART" id="SM00966">
    <property type="entry name" value="SpoVT_AbrB"/>
    <property type="match status" value="1"/>
</dbReference>
<evidence type="ECO:0000313" key="3">
    <source>
        <dbReference type="EMBL" id="STZ41806.1"/>
    </source>
</evidence>
<dbReference type="NCBIfam" id="TIGR01439">
    <property type="entry name" value="lp_hng_hel_AbrB"/>
    <property type="match status" value="1"/>
</dbReference>
<dbReference type="SUPFAM" id="SSF89447">
    <property type="entry name" value="AbrB/MazE/MraZ-like"/>
    <property type="match status" value="1"/>
</dbReference>
<protein>
    <submittedName>
        <fullName evidence="3">AbrB family transcriptional regulator</fullName>
    </submittedName>
</protein>